<feature type="binding site" evidence="6">
    <location>
        <position position="521"/>
    </location>
    <ligand>
        <name>ATP</name>
        <dbReference type="ChEBI" id="CHEBI:30616"/>
    </ligand>
</feature>
<keyword evidence="4 6" id="KW-0067">ATP-binding</keyword>
<feature type="region of interest" description="Disordered" evidence="7">
    <location>
        <begin position="1"/>
        <end position="20"/>
    </location>
</feature>
<feature type="binding site" evidence="6">
    <location>
        <begin position="393"/>
        <end position="395"/>
    </location>
    <ligand>
        <name>ATP</name>
        <dbReference type="ChEBI" id="CHEBI:30616"/>
    </ligand>
</feature>
<reference evidence="12" key="1">
    <citation type="journal article" date="2019" name="Int. J. Syst. Evol. Microbiol.">
        <title>The Global Catalogue of Microorganisms (GCM) 10K type strain sequencing project: providing services to taxonomists for standard genome sequencing and annotation.</title>
        <authorList>
            <consortium name="The Broad Institute Genomics Platform"/>
            <consortium name="The Broad Institute Genome Sequencing Center for Infectious Disease"/>
            <person name="Wu L."/>
            <person name="Ma J."/>
        </authorList>
    </citation>
    <scope>NUCLEOTIDE SEQUENCE [LARGE SCALE GENOMIC DNA]</scope>
    <source>
        <strain evidence="12">CCUG 43114</strain>
    </source>
</reference>
<evidence type="ECO:0000256" key="4">
    <source>
        <dbReference type="ARBA" id="ARBA00022840"/>
    </source>
</evidence>
<dbReference type="NCBIfam" id="TIGR02188">
    <property type="entry name" value="Ac_CoA_lig_AcsA"/>
    <property type="match status" value="1"/>
</dbReference>
<feature type="binding site" evidence="6">
    <location>
        <position position="543"/>
    </location>
    <ligand>
        <name>Mg(2+)</name>
        <dbReference type="ChEBI" id="CHEBI:18420"/>
    </ligand>
</feature>
<dbReference type="InterPro" id="IPR020845">
    <property type="entry name" value="AMP-binding_CS"/>
</dbReference>
<feature type="binding site" evidence="6">
    <location>
        <begin position="417"/>
        <end position="422"/>
    </location>
    <ligand>
        <name>ATP</name>
        <dbReference type="ChEBI" id="CHEBI:30616"/>
    </ligand>
</feature>
<evidence type="ECO:0000256" key="7">
    <source>
        <dbReference type="SAM" id="MobiDB-lite"/>
    </source>
</evidence>
<feature type="binding site" evidence="6">
    <location>
        <position position="532"/>
    </location>
    <ligand>
        <name>ATP</name>
        <dbReference type="ChEBI" id="CHEBI:30616"/>
    </ligand>
</feature>
<dbReference type="GO" id="GO:0003987">
    <property type="term" value="F:acetate-CoA ligase activity"/>
    <property type="evidence" value="ECO:0007669"/>
    <property type="project" value="UniProtKB-EC"/>
</dbReference>
<feature type="binding site" evidence="6">
    <location>
        <position position="548"/>
    </location>
    <ligand>
        <name>Mg(2+)</name>
        <dbReference type="ChEBI" id="CHEBI:18420"/>
    </ligand>
</feature>
<comment type="cofactor">
    <cofactor evidence="6">
        <name>Mg(2+)</name>
        <dbReference type="ChEBI" id="CHEBI:18420"/>
    </cofactor>
</comment>
<dbReference type="PROSITE" id="PS00455">
    <property type="entry name" value="AMP_BINDING"/>
    <property type="match status" value="1"/>
</dbReference>
<dbReference type="SUPFAM" id="SSF56801">
    <property type="entry name" value="Acetyl-CoA synthetase-like"/>
    <property type="match status" value="1"/>
</dbReference>
<feature type="domain" description="AMP-binding enzyme C-terminal" evidence="9">
    <location>
        <begin position="537"/>
        <end position="618"/>
    </location>
</feature>
<feature type="modified residue" description="N6-acetyllysine" evidence="6">
    <location>
        <position position="618"/>
    </location>
</feature>
<dbReference type="EMBL" id="JBHSLD010000025">
    <property type="protein sequence ID" value="MFC5382373.1"/>
    <property type="molecule type" value="Genomic_DNA"/>
</dbReference>
<evidence type="ECO:0000256" key="3">
    <source>
        <dbReference type="ARBA" id="ARBA00022741"/>
    </source>
</evidence>
<evidence type="ECO:0000256" key="5">
    <source>
        <dbReference type="ARBA" id="ARBA00022990"/>
    </source>
</evidence>
<dbReference type="Gene3D" id="3.40.50.12780">
    <property type="entry name" value="N-terminal domain of ligase-like"/>
    <property type="match status" value="1"/>
</dbReference>
<dbReference type="EC" id="6.2.1.1" evidence="6"/>
<keyword evidence="12" id="KW-1185">Reference proteome</keyword>
<feature type="compositionally biased region" description="Polar residues" evidence="7">
    <location>
        <begin position="1"/>
        <end position="14"/>
    </location>
</feature>
<comment type="function">
    <text evidence="6">Catalyzes the conversion of acetate into acetyl-CoA (AcCoA), an essential intermediate at the junction of anabolic and catabolic pathways. AcsA undergoes a two-step reaction. In the first half reaction, AcsA combines acetate with ATP to form acetyl-adenylate (AcAMP) intermediate. In the second half reaction, it can then transfer the acetyl group from AcAMP to the sulfhydryl group of CoA, forming the product AcCoA.</text>
</comment>
<keyword evidence="5 6" id="KW-0007">Acetylation</keyword>
<feature type="binding site" evidence="6">
    <location>
        <position position="317"/>
    </location>
    <ligand>
        <name>CoA</name>
        <dbReference type="ChEBI" id="CHEBI:57287"/>
    </ligand>
</feature>
<sequence length="659" mass="71342">MSTTSTKTLENLSVESRRFPPPEDFAAQAVATAELYEEAAADRLAFWAKQARERLSWETDFTETLDWSDPPFAKWFVGGRLNAAYNCVDRHVEAGNGDRVAIHWEGEPGDTRTLTYADLQREVSKAANAFAALGVGQGDRVAVYLPMIPEAAITMLACARLGAAHSVVFGGFSADALRSRIEDAEATLVVTADGGYRRGAPSALKPAVDAALEAGGASVKDVVVVRRTEQDVEWTEGRDHWWHDVVDSASEEHTAEAFDSENPLYILYTSGTTGKPKGILHTTGGYLTQVAYTHATVFDLRPETDVYWCAADVGWVTGHSYVVYGPLANGATQVMYEGTPDTPHKGRWWEICAKYGVTILYAAPTAIRTFMKWGEEIPGEHDLSSIRLLGSVGEPINPEAWVWYRRVIGGDTAPIVDTWWQTETGGMMISPLPGVTTLKPGSAQVPLPGISAAVVDDEGNPVGPGGGGYLVLTEPWPSMLRTIWGDDQRFKDTYWSRFPGRYFAGDGAKLDEDGDVWLLGRVDDVMNVSGHRLSTTEIESALVSHPAVAEAAVVGATDDMTGQAPVAFVILRGNADAVLGDTDPQEALRAHVAKEIGAIAKPKRVLVVQELPKTRSGKIMRRLLRDVAENRELGDVTTLTDAGVMGLIQDGLKGAKSED</sequence>
<evidence type="ECO:0000259" key="8">
    <source>
        <dbReference type="Pfam" id="PF00501"/>
    </source>
</evidence>
<keyword evidence="6" id="KW-0479">Metal-binding</keyword>
<dbReference type="InterPro" id="IPR032387">
    <property type="entry name" value="ACAS_N"/>
</dbReference>
<evidence type="ECO:0000313" key="11">
    <source>
        <dbReference type="EMBL" id="MFC5382373.1"/>
    </source>
</evidence>
<dbReference type="InterPro" id="IPR042099">
    <property type="entry name" value="ANL_N_sf"/>
</dbReference>
<dbReference type="NCBIfam" id="NF001208">
    <property type="entry name" value="PRK00174.1"/>
    <property type="match status" value="1"/>
</dbReference>
<evidence type="ECO:0000259" key="9">
    <source>
        <dbReference type="Pfam" id="PF13193"/>
    </source>
</evidence>
<dbReference type="InterPro" id="IPR000873">
    <property type="entry name" value="AMP-dep_synth/lig_dom"/>
</dbReference>
<protein>
    <recommendedName>
        <fullName evidence="6">Acetyl-coenzyme A synthetase</fullName>
        <shortName evidence="6">AcCoA synthetase</shortName>
        <shortName evidence="6">Acs</shortName>
        <ecNumber evidence="6">6.2.1.1</ecNumber>
    </recommendedName>
    <alternativeName>
        <fullName evidence="6">Acetate--CoA ligase</fullName>
    </alternativeName>
    <alternativeName>
        <fullName evidence="6">Acyl-activating enzyme</fullName>
    </alternativeName>
</protein>
<dbReference type="InterPro" id="IPR025110">
    <property type="entry name" value="AMP-bd_C"/>
</dbReference>
<evidence type="ECO:0000256" key="2">
    <source>
        <dbReference type="ARBA" id="ARBA00022598"/>
    </source>
</evidence>
<dbReference type="HAMAP" id="MF_01123">
    <property type="entry name" value="Ac_CoA_synth"/>
    <property type="match status" value="1"/>
</dbReference>
<dbReference type="PANTHER" id="PTHR24095:SF14">
    <property type="entry name" value="ACETYL-COENZYME A SYNTHETASE 1"/>
    <property type="match status" value="1"/>
</dbReference>
<gene>
    <name evidence="11" type="primary">acs</name>
    <name evidence="6" type="synonym">acsA</name>
    <name evidence="11" type="ORF">ACFPJ6_16530</name>
</gene>
<evidence type="ECO:0000256" key="1">
    <source>
        <dbReference type="ARBA" id="ARBA00006432"/>
    </source>
</evidence>
<accession>A0ABW0GQZ2</accession>
<feature type="binding site" evidence="6">
    <location>
        <begin position="197"/>
        <end position="200"/>
    </location>
    <ligand>
        <name>CoA</name>
        <dbReference type="ChEBI" id="CHEBI:57287"/>
    </ligand>
</feature>
<dbReference type="RefSeq" id="WP_340270057.1">
    <property type="nucleotide sequence ID" value="NZ_JBBEOG010000005.1"/>
</dbReference>
<feature type="binding site" evidence="6">
    <location>
        <position position="545"/>
    </location>
    <ligand>
        <name>Mg(2+)</name>
        <dbReference type="ChEBI" id="CHEBI:18420"/>
    </ligand>
</feature>
<dbReference type="Pfam" id="PF00501">
    <property type="entry name" value="AMP-binding"/>
    <property type="match status" value="1"/>
</dbReference>
<dbReference type="InterPro" id="IPR045851">
    <property type="entry name" value="AMP-bd_C_sf"/>
</dbReference>
<comment type="caution">
    <text evidence="6">Lacks conserved residue(s) required for the propagation of feature annotation.</text>
</comment>
<feature type="domain" description="AMP-dependent synthetase/ligase" evidence="8">
    <location>
        <begin position="94"/>
        <end position="476"/>
    </location>
</feature>
<dbReference type="Pfam" id="PF16177">
    <property type="entry name" value="ACAS_N"/>
    <property type="match status" value="1"/>
</dbReference>
<comment type="catalytic activity">
    <reaction evidence="6">
        <text>acetate + ATP + CoA = acetyl-CoA + AMP + diphosphate</text>
        <dbReference type="Rhea" id="RHEA:23176"/>
        <dbReference type="ChEBI" id="CHEBI:30089"/>
        <dbReference type="ChEBI" id="CHEBI:30616"/>
        <dbReference type="ChEBI" id="CHEBI:33019"/>
        <dbReference type="ChEBI" id="CHEBI:57287"/>
        <dbReference type="ChEBI" id="CHEBI:57288"/>
        <dbReference type="ChEBI" id="CHEBI:456215"/>
        <dbReference type="EC" id="6.2.1.1"/>
    </reaction>
</comment>
<evidence type="ECO:0000313" key="12">
    <source>
        <dbReference type="Proteomes" id="UP001596122"/>
    </source>
</evidence>
<evidence type="ECO:0000259" key="10">
    <source>
        <dbReference type="Pfam" id="PF16177"/>
    </source>
</evidence>
<feature type="binding site" evidence="6">
    <location>
        <position position="529"/>
    </location>
    <ligand>
        <name>CoA</name>
        <dbReference type="ChEBI" id="CHEBI:57287"/>
    </ligand>
</feature>
<keyword evidence="6" id="KW-0460">Magnesium</keyword>
<feature type="binding site" evidence="6">
    <location>
        <position position="506"/>
    </location>
    <ligand>
        <name>ATP</name>
        <dbReference type="ChEBI" id="CHEBI:30616"/>
    </ligand>
</feature>
<evidence type="ECO:0000256" key="6">
    <source>
        <dbReference type="HAMAP-Rule" id="MF_01123"/>
    </source>
</evidence>
<feature type="domain" description="Acetyl-coenzyme A synthetase N-terminal" evidence="10">
    <location>
        <begin position="33"/>
        <end position="87"/>
    </location>
</feature>
<dbReference type="Gene3D" id="3.30.300.30">
    <property type="match status" value="1"/>
</dbReference>
<keyword evidence="2 6" id="KW-0436">Ligase</keyword>
<proteinExistence type="inferred from homology"/>
<dbReference type="Proteomes" id="UP001596122">
    <property type="component" value="Unassembled WGS sequence"/>
</dbReference>
<dbReference type="InterPro" id="IPR011904">
    <property type="entry name" value="Ac_CoA_lig"/>
</dbReference>
<name>A0ABW0GQZ2_9MICO</name>
<comment type="PTM">
    <text evidence="6">Acetylated. Deacetylation by the SIR2-homolog deacetylase activates the enzyme.</text>
</comment>
<dbReference type="Pfam" id="PF13193">
    <property type="entry name" value="AMP-binding_C"/>
    <property type="match status" value="1"/>
</dbReference>
<keyword evidence="3 6" id="KW-0547">Nucleotide-binding</keyword>
<comment type="caution">
    <text evidence="11">The sequence shown here is derived from an EMBL/GenBank/DDBJ whole genome shotgun (WGS) entry which is preliminary data.</text>
</comment>
<comment type="similarity">
    <text evidence="1 6">Belongs to the ATP-dependent AMP-binding enzyme family.</text>
</comment>
<dbReference type="PANTHER" id="PTHR24095">
    <property type="entry name" value="ACETYL-COENZYME A SYNTHETASE"/>
    <property type="match status" value="1"/>
</dbReference>
<organism evidence="11 12">
    <name type="scientific">Aquipuribacter nitratireducens</name>
    <dbReference type="NCBI Taxonomy" id="650104"/>
    <lineage>
        <taxon>Bacteria</taxon>
        <taxon>Bacillati</taxon>
        <taxon>Actinomycetota</taxon>
        <taxon>Actinomycetes</taxon>
        <taxon>Micrococcales</taxon>
        <taxon>Intrasporangiaceae</taxon>
        <taxon>Aquipuribacter</taxon>
    </lineage>
</organism>
<dbReference type="CDD" id="cd05966">
    <property type="entry name" value="ACS"/>
    <property type="match status" value="1"/>
</dbReference>